<keyword evidence="2" id="KW-1185">Reference proteome</keyword>
<dbReference type="EMBL" id="JANAWD010000104">
    <property type="protein sequence ID" value="KAJ3487026.1"/>
    <property type="molecule type" value="Genomic_DNA"/>
</dbReference>
<name>A0AAD5V871_9APHY</name>
<dbReference type="Proteomes" id="UP001212997">
    <property type="component" value="Unassembled WGS sequence"/>
</dbReference>
<accession>A0AAD5V871</accession>
<sequence>MTSNKPPSLAPEVGHIEPLPTPKGISITDFRTLSIHPTIITRPPKTHIIPTIDFRMPGTYPAIVTKPPATYQSSPLLKPGMGLAVETWLHIINFLELEPVALLACALTCHCLRKPAQDMIRALLGPTISTYHDLDALVEEARESPVRARCISGLKIIPEGDKESIPVFSVVPFRLARMLDRIKTLKIGHRWGGGCNTISGHACTWSFYGRAFRSITRLKLYRVCFPSFFDFTSFIISFPALTHLFIQRVQCRSQGVPVSAMQRYQKQGFRLETLCVSSEGQEQDANVRFLAAFVSWFIQRRGIEVRALTMASRIPQSHELVQRLQGHLQTLSLSPEPTSPDFSKIRFDALRRLEVDVLRADAIPWLQTNLPHIYSTESLPELRIEVCPSEEDFHYPAWKVLDVILFAYRFLARRTSKSRSLVSLDPGPGFVWNLDNPINNSTVPHDFHIGVEVLEFTLFPLISSCKEIRDHLTVKIVGILGLYFSIRDRGLEL</sequence>
<proteinExistence type="predicted"/>
<protein>
    <recommendedName>
        <fullName evidence="3">F-box domain-containing protein</fullName>
    </recommendedName>
</protein>
<evidence type="ECO:0008006" key="3">
    <source>
        <dbReference type="Google" id="ProtNLM"/>
    </source>
</evidence>
<comment type="caution">
    <text evidence="1">The sequence shown here is derived from an EMBL/GenBank/DDBJ whole genome shotgun (WGS) entry which is preliminary data.</text>
</comment>
<gene>
    <name evidence="1" type="ORF">NLI96_g3827</name>
</gene>
<organism evidence="1 2">
    <name type="scientific">Meripilus lineatus</name>
    <dbReference type="NCBI Taxonomy" id="2056292"/>
    <lineage>
        <taxon>Eukaryota</taxon>
        <taxon>Fungi</taxon>
        <taxon>Dikarya</taxon>
        <taxon>Basidiomycota</taxon>
        <taxon>Agaricomycotina</taxon>
        <taxon>Agaricomycetes</taxon>
        <taxon>Polyporales</taxon>
        <taxon>Meripilaceae</taxon>
        <taxon>Meripilus</taxon>
    </lineage>
</organism>
<evidence type="ECO:0000313" key="2">
    <source>
        <dbReference type="Proteomes" id="UP001212997"/>
    </source>
</evidence>
<evidence type="ECO:0000313" key="1">
    <source>
        <dbReference type="EMBL" id="KAJ3487026.1"/>
    </source>
</evidence>
<dbReference type="AlphaFoldDB" id="A0AAD5V871"/>
<reference evidence="1" key="1">
    <citation type="submission" date="2022-07" db="EMBL/GenBank/DDBJ databases">
        <title>Genome Sequence of Physisporinus lineatus.</title>
        <authorList>
            <person name="Buettner E."/>
        </authorList>
    </citation>
    <scope>NUCLEOTIDE SEQUENCE</scope>
    <source>
        <strain evidence="1">VT162</strain>
    </source>
</reference>